<keyword evidence="4 5" id="KW-0067">ATP-binding</keyword>
<evidence type="ECO:0000256" key="4">
    <source>
        <dbReference type="ARBA" id="ARBA00022840"/>
    </source>
</evidence>
<dbReference type="AlphaFoldDB" id="A0A2S9YE02"/>
<organism evidence="8 9">
    <name type="scientific">Enhygromyxa salina</name>
    <dbReference type="NCBI Taxonomy" id="215803"/>
    <lineage>
        <taxon>Bacteria</taxon>
        <taxon>Pseudomonadati</taxon>
        <taxon>Myxococcota</taxon>
        <taxon>Polyangia</taxon>
        <taxon>Nannocystales</taxon>
        <taxon>Nannocystaceae</taxon>
        <taxon>Enhygromyxa</taxon>
    </lineage>
</organism>
<sequence>MSGSQDAPETEKKAMTTRRRQSPLDYFEELRADIEFVDTLETVYAYKYPGASPPEPEWPEIGHFEVREWVGHGGYGAVVIGRDTKLDRFVALKLCPATLDPEAERKFRREVQLLAAVSHPNIVTVHEIGCHGDDLFCAMEYIRGVDGASYLGTDASDAEIVETYCRAGEGLAAAHAQDIVHGDFKPSNVLIGTDGRVCVADFGLARRIDESDEAAEPGSSSYRGGTLPYVAPELLRGGPPSPASDQWAFCVSLWLSLFTRYPFEGEDETSMLVATSLGPKPATVPPGLCADVREILCRGLSIDPAARYPSVRALVDELRRLSTNAASPPEPEAEAGTGPGSESERTESAPKAAREVETESTAEVGISKERVEVGLMSQQLVERARFLRVGAVSLGSAAMGAALVLAAVAPRPEWKLDALAEAESVKVDKRQLGTQKLDEANLILDKEVVTEADVERVYELWLESQPLMVPTAQTFLASESLDLARRVDGVMPGRKRTALMASYSATKFRDTNNWTRAAEAACEAAKLAYAAGDQKMAAEQERNAAMYDPERRCELP</sequence>
<dbReference type="InterPro" id="IPR008271">
    <property type="entry name" value="Ser/Thr_kinase_AS"/>
</dbReference>
<evidence type="ECO:0000259" key="7">
    <source>
        <dbReference type="PROSITE" id="PS50011"/>
    </source>
</evidence>
<evidence type="ECO:0000313" key="8">
    <source>
        <dbReference type="EMBL" id="PRQ03348.1"/>
    </source>
</evidence>
<dbReference type="Proteomes" id="UP000237968">
    <property type="component" value="Unassembled WGS sequence"/>
</dbReference>
<dbReference type="PROSITE" id="PS00107">
    <property type="entry name" value="PROTEIN_KINASE_ATP"/>
    <property type="match status" value="1"/>
</dbReference>
<dbReference type="GO" id="GO:0004674">
    <property type="term" value="F:protein serine/threonine kinase activity"/>
    <property type="evidence" value="ECO:0007669"/>
    <property type="project" value="UniProtKB-EC"/>
</dbReference>
<comment type="caution">
    <text evidence="8">The sequence shown here is derived from an EMBL/GenBank/DDBJ whole genome shotgun (WGS) entry which is preliminary data.</text>
</comment>
<dbReference type="InterPro" id="IPR017441">
    <property type="entry name" value="Protein_kinase_ATP_BS"/>
</dbReference>
<keyword evidence="9" id="KW-1185">Reference proteome</keyword>
<proteinExistence type="predicted"/>
<feature type="compositionally biased region" description="Basic and acidic residues" evidence="6">
    <location>
        <begin position="342"/>
        <end position="357"/>
    </location>
</feature>
<dbReference type="Pfam" id="PF00069">
    <property type="entry name" value="Pkinase"/>
    <property type="match status" value="1"/>
</dbReference>
<gene>
    <name evidence="8" type="primary">prkC_14</name>
    <name evidence="8" type="ORF">ENSA5_16560</name>
</gene>
<evidence type="ECO:0000256" key="2">
    <source>
        <dbReference type="ARBA" id="ARBA00022741"/>
    </source>
</evidence>
<evidence type="ECO:0000256" key="5">
    <source>
        <dbReference type="PROSITE-ProRule" id="PRU10141"/>
    </source>
</evidence>
<evidence type="ECO:0000256" key="1">
    <source>
        <dbReference type="ARBA" id="ARBA00022679"/>
    </source>
</evidence>
<dbReference type="CDD" id="cd14014">
    <property type="entry name" value="STKc_PknB_like"/>
    <property type="match status" value="1"/>
</dbReference>
<evidence type="ECO:0000256" key="6">
    <source>
        <dbReference type="SAM" id="MobiDB-lite"/>
    </source>
</evidence>
<protein>
    <submittedName>
        <fullName evidence="8">Serine/threonine-protein kinase PrkC</fullName>
        <ecNumber evidence="8">2.7.11.1</ecNumber>
    </submittedName>
</protein>
<name>A0A2S9YE02_9BACT</name>
<dbReference type="PANTHER" id="PTHR43289:SF6">
    <property type="entry name" value="SERINE_THREONINE-PROTEIN KINASE NEKL-3"/>
    <property type="match status" value="1"/>
</dbReference>
<evidence type="ECO:0000256" key="3">
    <source>
        <dbReference type="ARBA" id="ARBA00022777"/>
    </source>
</evidence>
<keyword evidence="3 8" id="KW-0418">Kinase</keyword>
<evidence type="ECO:0000313" key="9">
    <source>
        <dbReference type="Proteomes" id="UP000237968"/>
    </source>
</evidence>
<dbReference type="PROSITE" id="PS00108">
    <property type="entry name" value="PROTEIN_KINASE_ST"/>
    <property type="match status" value="1"/>
</dbReference>
<dbReference type="InterPro" id="IPR000719">
    <property type="entry name" value="Prot_kinase_dom"/>
</dbReference>
<dbReference type="GO" id="GO:0005524">
    <property type="term" value="F:ATP binding"/>
    <property type="evidence" value="ECO:0007669"/>
    <property type="project" value="UniProtKB-UniRule"/>
</dbReference>
<feature type="region of interest" description="Disordered" evidence="6">
    <location>
        <begin position="1"/>
        <end position="20"/>
    </location>
</feature>
<dbReference type="SUPFAM" id="SSF56112">
    <property type="entry name" value="Protein kinase-like (PK-like)"/>
    <property type="match status" value="1"/>
</dbReference>
<reference evidence="8 9" key="1">
    <citation type="submission" date="2018-03" db="EMBL/GenBank/DDBJ databases">
        <title>Draft Genome Sequences of the Obligatory Marine Myxobacteria Enhygromyxa salina SWB005.</title>
        <authorList>
            <person name="Poehlein A."/>
            <person name="Moghaddam J.A."/>
            <person name="Harms H."/>
            <person name="Alanjari M."/>
            <person name="Koenig G.M."/>
            <person name="Daniel R."/>
            <person name="Schaeberle T.F."/>
        </authorList>
    </citation>
    <scope>NUCLEOTIDE SEQUENCE [LARGE SCALE GENOMIC DNA]</scope>
    <source>
        <strain evidence="8 9">SWB005</strain>
    </source>
</reference>
<dbReference type="OrthoDB" id="9801841at2"/>
<keyword evidence="1 8" id="KW-0808">Transferase</keyword>
<dbReference type="EC" id="2.7.11.1" evidence="8"/>
<dbReference type="RefSeq" id="WP_106391112.1">
    <property type="nucleotide sequence ID" value="NZ_PVNK01000091.1"/>
</dbReference>
<dbReference type="EMBL" id="PVNK01000091">
    <property type="protein sequence ID" value="PRQ03348.1"/>
    <property type="molecule type" value="Genomic_DNA"/>
</dbReference>
<feature type="domain" description="Protein kinase" evidence="7">
    <location>
        <begin position="64"/>
        <end position="319"/>
    </location>
</feature>
<accession>A0A2S9YE02</accession>
<dbReference type="InterPro" id="IPR011009">
    <property type="entry name" value="Kinase-like_dom_sf"/>
</dbReference>
<feature type="binding site" evidence="5">
    <location>
        <position position="93"/>
    </location>
    <ligand>
        <name>ATP</name>
        <dbReference type="ChEBI" id="CHEBI:30616"/>
    </ligand>
</feature>
<dbReference type="Gene3D" id="3.30.200.20">
    <property type="entry name" value="Phosphorylase Kinase, domain 1"/>
    <property type="match status" value="1"/>
</dbReference>
<dbReference type="Gene3D" id="1.10.510.10">
    <property type="entry name" value="Transferase(Phosphotransferase) domain 1"/>
    <property type="match status" value="1"/>
</dbReference>
<keyword evidence="2 5" id="KW-0547">Nucleotide-binding</keyword>
<dbReference type="PANTHER" id="PTHR43289">
    <property type="entry name" value="MITOGEN-ACTIVATED PROTEIN KINASE KINASE KINASE 20-RELATED"/>
    <property type="match status" value="1"/>
</dbReference>
<feature type="region of interest" description="Disordered" evidence="6">
    <location>
        <begin position="322"/>
        <end position="363"/>
    </location>
</feature>
<dbReference type="PROSITE" id="PS50011">
    <property type="entry name" value="PROTEIN_KINASE_DOM"/>
    <property type="match status" value="1"/>
</dbReference>